<evidence type="ECO:0000256" key="3">
    <source>
        <dbReference type="ARBA" id="ARBA00022679"/>
    </source>
</evidence>
<protein>
    <recommendedName>
        <fullName evidence="1">site-specific DNA-methyltransferase (adenine-specific)</fullName>
        <ecNumber evidence="1">2.1.1.72</ecNumber>
    </recommendedName>
</protein>
<keyword evidence="6" id="KW-0175">Coiled coil</keyword>
<organism evidence="8 9">
    <name type="scientific">Megasphaera paucivorans</name>
    <dbReference type="NCBI Taxonomy" id="349095"/>
    <lineage>
        <taxon>Bacteria</taxon>
        <taxon>Bacillati</taxon>
        <taxon>Bacillota</taxon>
        <taxon>Negativicutes</taxon>
        <taxon>Veillonellales</taxon>
        <taxon>Veillonellaceae</taxon>
        <taxon>Megasphaera</taxon>
    </lineage>
</organism>
<evidence type="ECO:0000313" key="8">
    <source>
        <dbReference type="EMBL" id="SDN26668.1"/>
    </source>
</evidence>
<dbReference type="NCBIfam" id="NF033452">
    <property type="entry name" value="BREX_1_MTaseX"/>
    <property type="match status" value="1"/>
</dbReference>
<dbReference type="PANTHER" id="PTHR33841:SF1">
    <property type="entry name" value="DNA METHYLTRANSFERASE A"/>
    <property type="match status" value="1"/>
</dbReference>
<dbReference type="EMBL" id="FNHQ01000034">
    <property type="protein sequence ID" value="SDN26668.1"/>
    <property type="molecule type" value="Genomic_DNA"/>
</dbReference>
<evidence type="ECO:0000259" key="7">
    <source>
        <dbReference type="Pfam" id="PF07669"/>
    </source>
</evidence>
<dbReference type="GO" id="GO:0032259">
    <property type="term" value="P:methylation"/>
    <property type="evidence" value="ECO:0007669"/>
    <property type="project" value="UniProtKB-KW"/>
</dbReference>
<dbReference type="SUPFAM" id="SSF53335">
    <property type="entry name" value="S-adenosyl-L-methionine-dependent methyltransferases"/>
    <property type="match status" value="1"/>
</dbReference>
<dbReference type="STRING" id="349095.SAMN05660299_02428"/>
<feature type="coiled-coil region" evidence="6">
    <location>
        <begin position="1205"/>
        <end position="1232"/>
    </location>
</feature>
<dbReference type="Proteomes" id="UP000199309">
    <property type="component" value="Unassembled WGS sequence"/>
</dbReference>
<sequence>MDKAAIKKFAVWARNKLIKDISYKAGLMGITEDGIAEKLPQSATDAEFYDIGLKQPHVISGEAIQQRNCLADLIQQTMAGSDYQVAYYSVIEEVAYTWFNRLIAVRFMEVNDYLPSHIRVLSSDNAAKLEPDIVTTPFDAGLSFTQTEQEKILCLKNDNKVDALFRLLFIKQCNALHSLLPNLFEKTEDYSELLLNVSVTDPDGVVYHLVHDINEDDFNVAKGGQVEIIGWLYQYYNDERKNEVINIYKGTVKKEDIPAATQLFTTDWVVRYIVDNSLGRYWIERHPNSHLKDKLQYLVIPKDQSICYIDDKIIPENLLILDPCMGSGHFLIYTFEVLIKIYEECGYSAKDAAKVILEHNLYGLDIDDRAFQLAYFAVMMKARQYNRRILNENVVCHVYSIQESNVINRNQWEFFGTRLNDSERNVAIEQMNKLLDIFIDAKEYGSLLSIEDDYNWNLLRKFAVVDNEKDQMQLDFMGLKPMQEQLQKIIDIGQAMAQKYEIVVTNPPYLNKMDVKLKDFVNDQYKKYSGDLFSAFIYRNLNFCKYNGYSGFMTPFVWMFIKTYEKLREFIIQNKSITTLVQMEYSAFEEATVPICTFVLKNGKSNDKGLYIKLSNFKGGMDVQREKVLEAITNKNCNYFFESLQSNFSKIPGSPIAYWVSKNVLSAYDYGKQLGKLAFPKTGMTTGDNNRFLRLWPEIKFIKISLNSKDMNDSVLSKKKWFPYCKGGGFKRWYGYNEYLVNWENNGFEIKSNIKSNGIKVASVRSEALYFKQLITWSAVTSGKFSCRLCLGGALFDSGGSSIIVNANQLYLLALLNSVVGQYYLNITNATINYQPGDIAGIPILFQNEHEIEELTKQCIKLAKQDWNSFETSWDFLVHPLVKYRDYSVNIENREVISRECLGLVNSFKTWQTICNNQFDTLKTNEEELNRIFIEIYGLQDALTPDVADKDVTVARIYDTKEDISEFMKGNRYILTKQDVIKSLISYAVGCMFGRYSLDKEGLVFAGGNFDQTYWKYKGQAALNENGEPIAGGYANISMARYHYPAFRDSDNWRTATKLTFEPDVDNIIPITDEAYFEDDIVGLFCTWLKKVYGEDTLEENLSFIAQALGYRGNTNREVIRNYFLKDFFNDHCKTYKKRPIYWLFDSGKNNGFKALIYMHRYDENTIGNVRIDYLHRIEQIYEGEIKRMQDTIDNSTDAHEFTATEKQKEKLQKQQNECKEYDEKIAHLALARISIDLDDGVKVNYEKVQTGKDGKQYQILAKI</sequence>
<dbReference type="RefSeq" id="WP_091652339.1">
    <property type="nucleotide sequence ID" value="NZ_FNHQ01000034.1"/>
</dbReference>
<keyword evidence="3" id="KW-0808">Transferase</keyword>
<evidence type="ECO:0000313" key="9">
    <source>
        <dbReference type="Proteomes" id="UP000199309"/>
    </source>
</evidence>
<evidence type="ECO:0000256" key="4">
    <source>
        <dbReference type="ARBA" id="ARBA00022691"/>
    </source>
</evidence>
<dbReference type="InterPro" id="IPR011639">
    <property type="entry name" value="MethylTrfase_TaqI-like_dom"/>
</dbReference>
<dbReference type="Gene3D" id="3.40.50.150">
    <property type="entry name" value="Vaccinia Virus protein VP39"/>
    <property type="match status" value="1"/>
</dbReference>
<evidence type="ECO:0000256" key="1">
    <source>
        <dbReference type="ARBA" id="ARBA00011900"/>
    </source>
</evidence>
<keyword evidence="9" id="KW-1185">Reference proteome</keyword>
<dbReference type="GO" id="GO:0003676">
    <property type="term" value="F:nucleic acid binding"/>
    <property type="evidence" value="ECO:0007669"/>
    <property type="project" value="InterPro"/>
</dbReference>
<evidence type="ECO:0000256" key="5">
    <source>
        <dbReference type="ARBA" id="ARBA00047942"/>
    </source>
</evidence>
<dbReference type="AlphaFoldDB" id="A0A1G9ZZG1"/>
<dbReference type="Pfam" id="PF07669">
    <property type="entry name" value="Eco57I"/>
    <property type="match status" value="1"/>
</dbReference>
<dbReference type="InterPro" id="IPR050953">
    <property type="entry name" value="N4_N6_ade-DNA_methylase"/>
</dbReference>
<dbReference type="GO" id="GO:0006304">
    <property type="term" value="P:DNA modification"/>
    <property type="evidence" value="ECO:0007669"/>
    <property type="project" value="InterPro"/>
</dbReference>
<accession>A0A1G9ZZG1</accession>
<keyword evidence="2 8" id="KW-0489">Methyltransferase</keyword>
<feature type="domain" description="Type II methyltransferase M.TaqI-like" evidence="7">
    <location>
        <begin position="359"/>
        <end position="587"/>
    </location>
</feature>
<dbReference type="PANTHER" id="PTHR33841">
    <property type="entry name" value="DNA METHYLTRANSFERASE YEEA-RELATED"/>
    <property type="match status" value="1"/>
</dbReference>
<dbReference type="PROSITE" id="PS00092">
    <property type="entry name" value="N6_MTASE"/>
    <property type="match status" value="1"/>
</dbReference>
<dbReference type="InterPro" id="IPR047939">
    <property type="entry name" value="BREX_1_PglX"/>
</dbReference>
<evidence type="ECO:0000256" key="6">
    <source>
        <dbReference type="SAM" id="Coils"/>
    </source>
</evidence>
<comment type="catalytic activity">
    <reaction evidence="5">
        <text>a 2'-deoxyadenosine in DNA + S-adenosyl-L-methionine = an N(6)-methyl-2'-deoxyadenosine in DNA + S-adenosyl-L-homocysteine + H(+)</text>
        <dbReference type="Rhea" id="RHEA:15197"/>
        <dbReference type="Rhea" id="RHEA-COMP:12418"/>
        <dbReference type="Rhea" id="RHEA-COMP:12419"/>
        <dbReference type="ChEBI" id="CHEBI:15378"/>
        <dbReference type="ChEBI" id="CHEBI:57856"/>
        <dbReference type="ChEBI" id="CHEBI:59789"/>
        <dbReference type="ChEBI" id="CHEBI:90615"/>
        <dbReference type="ChEBI" id="CHEBI:90616"/>
        <dbReference type="EC" id="2.1.1.72"/>
    </reaction>
</comment>
<dbReference type="InterPro" id="IPR002052">
    <property type="entry name" value="DNA_methylase_N6_adenine_CS"/>
</dbReference>
<dbReference type="PRINTS" id="PR00507">
    <property type="entry name" value="N12N6MTFRASE"/>
</dbReference>
<proteinExistence type="predicted"/>
<keyword evidence="4" id="KW-0949">S-adenosyl-L-methionine</keyword>
<name>A0A1G9ZZG1_9FIRM</name>
<dbReference type="InterPro" id="IPR029063">
    <property type="entry name" value="SAM-dependent_MTases_sf"/>
</dbReference>
<gene>
    <name evidence="8" type="ORF">SAMN05660299_02428</name>
</gene>
<dbReference type="GO" id="GO:0009007">
    <property type="term" value="F:site-specific DNA-methyltransferase (adenine-specific) activity"/>
    <property type="evidence" value="ECO:0007669"/>
    <property type="project" value="UniProtKB-EC"/>
</dbReference>
<evidence type="ECO:0000256" key="2">
    <source>
        <dbReference type="ARBA" id="ARBA00022603"/>
    </source>
</evidence>
<reference evidence="8 9" key="1">
    <citation type="submission" date="2016-10" db="EMBL/GenBank/DDBJ databases">
        <authorList>
            <person name="de Groot N.N."/>
        </authorList>
    </citation>
    <scope>NUCLEOTIDE SEQUENCE [LARGE SCALE GENOMIC DNA]</scope>
    <source>
        <strain evidence="8 9">DSM 16981</strain>
    </source>
</reference>
<dbReference type="OrthoDB" id="32195at2"/>
<dbReference type="EC" id="2.1.1.72" evidence="1"/>